<protein>
    <submittedName>
        <fullName evidence="2">DAK2 domain-containing protein</fullName>
    </submittedName>
</protein>
<proteinExistence type="predicted"/>
<dbReference type="Pfam" id="PF21645">
    <property type="entry name" value="FakA-like_M"/>
    <property type="match status" value="1"/>
</dbReference>
<dbReference type="SMART" id="SM01120">
    <property type="entry name" value="Dak2"/>
    <property type="match status" value="1"/>
</dbReference>
<dbReference type="PANTHER" id="PTHR33434">
    <property type="entry name" value="DEGV DOMAIN-CONTAINING PROTEIN DR_1986-RELATED"/>
    <property type="match status" value="1"/>
</dbReference>
<reference evidence="2 3" key="1">
    <citation type="submission" date="2020-05" db="EMBL/GenBank/DDBJ databases">
        <title>Draft genome sequence of Mycobacterium hippocampi DL, isolated from European seabass, Dicentrarchus labrax, reared in fish farms.</title>
        <authorList>
            <person name="Stathopoulou P."/>
            <person name="Asimakis E."/>
            <person name="Tzokas K."/>
            <person name="Batargias C."/>
            <person name="Tsiamis G."/>
        </authorList>
    </citation>
    <scope>NUCLEOTIDE SEQUENCE [LARGE SCALE GENOMIC DNA]</scope>
    <source>
        <strain evidence="2 3">DL</strain>
    </source>
</reference>
<dbReference type="Proteomes" id="UP000570517">
    <property type="component" value="Unassembled WGS sequence"/>
</dbReference>
<gene>
    <name evidence="2" type="ORF">HLY00_3070</name>
</gene>
<dbReference type="Pfam" id="PF02734">
    <property type="entry name" value="Dak2"/>
    <property type="match status" value="1"/>
</dbReference>
<dbReference type="SUPFAM" id="SSF101473">
    <property type="entry name" value="DhaL-like"/>
    <property type="match status" value="1"/>
</dbReference>
<dbReference type="AlphaFoldDB" id="A0A850PZX9"/>
<feature type="domain" description="DhaL" evidence="1">
    <location>
        <begin position="9"/>
        <end position="209"/>
    </location>
</feature>
<dbReference type="InterPro" id="IPR004007">
    <property type="entry name" value="DhaL_dom"/>
</dbReference>
<dbReference type="Pfam" id="PF13684">
    <property type="entry name" value="FakA-like_C"/>
    <property type="match status" value="1"/>
</dbReference>
<name>A0A850PZX9_9MYCO</name>
<dbReference type="PANTHER" id="PTHR33434:SF4">
    <property type="entry name" value="PHOSPHATASE PROTEIN"/>
    <property type="match status" value="1"/>
</dbReference>
<comment type="caution">
    <text evidence="2">The sequence shown here is derived from an EMBL/GenBank/DDBJ whole genome shotgun (WGS) entry which is preliminary data.</text>
</comment>
<evidence type="ECO:0000313" key="2">
    <source>
        <dbReference type="EMBL" id="NVN53973.1"/>
    </source>
</evidence>
<dbReference type="InterPro" id="IPR048394">
    <property type="entry name" value="FakA-like_M"/>
</dbReference>
<dbReference type="InterPro" id="IPR036117">
    <property type="entry name" value="DhaL_dom_sf"/>
</dbReference>
<evidence type="ECO:0000313" key="3">
    <source>
        <dbReference type="Proteomes" id="UP000570517"/>
    </source>
</evidence>
<dbReference type="InterPro" id="IPR050270">
    <property type="entry name" value="DegV_domain_contain"/>
</dbReference>
<dbReference type="InterPro" id="IPR033470">
    <property type="entry name" value="FakA-like_C"/>
</dbReference>
<dbReference type="InterPro" id="IPR019986">
    <property type="entry name" value="YloV-like"/>
</dbReference>
<organism evidence="2 3">
    <name type="scientific">Mycolicibacterium hippocampi</name>
    <dbReference type="NCBI Taxonomy" id="659824"/>
    <lineage>
        <taxon>Bacteria</taxon>
        <taxon>Bacillati</taxon>
        <taxon>Actinomycetota</taxon>
        <taxon>Actinomycetes</taxon>
        <taxon>Mycobacteriales</taxon>
        <taxon>Mycobacteriaceae</taxon>
        <taxon>Mycolicibacterium</taxon>
    </lineage>
</organism>
<evidence type="ECO:0000259" key="1">
    <source>
        <dbReference type="PROSITE" id="PS51480"/>
    </source>
</evidence>
<dbReference type="Gene3D" id="1.25.40.340">
    <property type="match status" value="1"/>
</dbReference>
<dbReference type="EMBL" id="JABFYL010000050">
    <property type="protein sequence ID" value="NVN53973.1"/>
    <property type="molecule type" value="Genomic_DNA"/>
</dbReference>
<dbReference type="GO" id="GO:0006071">
    <property type="term" value="P:glycerol metabolic process"/>
    <property type="evidence" value="ECO:0007669"/>
    <property type="project" value="InterPro"/>
</dbReference>
<dbReference type="SMART" id="SM01121">
    <property type="entry name" value="Dak1_2"/>
    <property type="match status" value="1"/>
</dbReference>
<sequence length="546" mass="55439">MAVRRLDAPALRSWAHTAVADLIRHTDEINRLNVFPVADADTGTNMLFTMRAAWAQADARGTVDDVAHVAAALAEGALRGARGNSGVILSQILRGVADVTAAAAEDRGTLADISGALLAASLRHAVTLVVTSMGEPIPGTILSVLQDAATAAEQTAADGAELADVVAACTQAAAEALDRTPSQLDVLADAGVVDAGGRGLLVLLDALSTTLTGHAPARDVYVPSPRQVPAVAVASATPEFEVMYLLSGCDADGIETLRARLDEIGESIAIAASGFDAGGAGHYSVHVHADDAGAAVEAALEVGRPSRIQITSLVGGVDRHPAGGWSRERAVLAVADGDGAEGLFTGEGAQVLRPERDVPVSAHQLLHALVNTGAAQVMVLPNGYVAAEELLAGWAVAADWGIVMAPVPTASMVQGLAALAVHDPERRLVDDGYTMARAAAGARHGSVRLAAEEALTWAGTCKPGDGLGIAGDEVVIVGEDIAAAAAGLIDLLLAAGGELVTVLTGDGVEPGVGEALVDHVHRHHPGTETVTFHTGHRGDALLIGVE</sequence>
<dbReference type="PROSITE" id="PS51480">
    <property type="entry name" value="DHAL"/>
    <property type="match status" value="1"/>
</dbReference>
<dbReference type="RefSeq" id="WP_178362159.1">
    <property type="nucleotide sequence ID" value="NZ_JABFYL010000050.1"/>
</dbReference>
<accession>A0A850PZX9</accession>
<keyword evidence="3" id="KW-1185">Reference proteome</keyword>
<dbReference type="NCBIfam" id="TIGR03599">
    <property type="entry name" value="YloV"/>
    <property type="match status" value="1"/>
</dbReference>
<dbReference type="GO" id="GO:0004371">
    <property type="term" value="F:glycerone kinase activity"/>
    <property type="evidence" value="ECO:0007669"/>
    <property type="project" value="InterPro"/>
</dbReference>